<reference evidence="3" key="2">
    <citation type="journal article" date="2016" name="Sci. Rep.">
        <title>Dictyocaulus viviparus genome, variome and transcriptome elucidate lungworm biology and support future intervention.</title>
        <authorList>
            <person name="McNulty S.N."/>
            <person name="Strube C."/>
            <person name="Rosa B.A."/>
            <person name="Martin J.C."/>
            <person name="Tyagi R."/>
            <person name="Choi Y.J."/>
            <person name="Wang Q."/>
            <person name="Hallsworth Pepin K."/>
            <person name="Zhang X."/>
            <person name="Ozersky P."/>
            <person name="Wilson R.K."/>
            <person name="Sternberg P.W."/>
            <person name="Gasser R.B."/>
            <person name="Mitreva M."/>
        </authorList>
    </citation>
    <scope>NUCLEOTIDE SEQUENCE [LARGE SCALE GENOMIC DNA]</scope>
    <source>
        <strain evidence="3">HannoverDv2000</strain>
    </source>
</reference>
<feature type="region of interest" description="Disordered" evidence="1">
    <location>
        <begin position="421"/>
        <end position="446"/>
    </location>
</feature>
<feature type="region of interest" description="Disordered" evidence="1">
    <location>
        <begin position="304"/>
        <end position="331"/>
    </location>
</feature>
<feature type="region of interest" description="Disordered" evidence="1">
    <location>
        <begin position="193"/>
        <end position="212"/>
    </location>
</feature>
<evidence type="ECO:0000256" key="1">
    <source>
        <dbReference type="SAM" id="MobiDB-lite"/>
    </source>
</evidence>
<dbReference type="OrthoDB" id="5855264at2759"/>
<keyword evidence="3" id="KW-1185">Reference proteome</keyword>
<name>A0A0D8XTE0_DICVI</name>
<feature type="compositionally biased region" description="Basic and acidic residues" evidence="1">
    <location>
        <begin position="309"/>
        <end position="331"/>
    </location>
</feature>
<protein>
    <submittedName>
        <fullName evidence="2">Uncharacterized protein</fullName>
    </submittedName>
</protein>
<reference evidence="2 3" key="1">
    <citation type="submission" date="2013-11" db="EMBL/GenBank/DDBJ databases">
        <title>Draft genome of the bovine lungworm Dictyocaulus viviparus.</title>
        <authorList>
            <person name="Mitreva M."/>
        </authorList>
    </citation>
    <scope>NUCLEOTIDE SEQUENCE [LARGE SCALE GENOMIC DNA]</scope>
    <source>
        <strain evidence="2 3">HannoverDv2000</strain>
    </source>
</reference>
<dbReference type="AlphaFoldDB" id="A0A0D8XTE0"/>
<evidence type="ECO:0000313" key="2">
    <source>
        <dbReference type="EMBL" id="KJH47878.1"/>
    </source>
</evidence>
<dbReference type="Proteomes" id="UP000053766">
    <property type="component" value="Unassembled WGS sequence"/>
</dbReference>
<dbReference type="EMBL" id="KN716289">
    <property type="protein sequence ID" value="KJH47878.1"/>
    <property type="molecule type" value="Genomic_DNA"/>
</dbReference>
<feature type="region of interest" description="Disordered" evidence="1">
    <location>
        <begin position="358"/>
        <end position="384"/>
    </location>
</feature>
<evidence type="ECO:0000313" key="3">
    <source>
        <dbReference type="Proteomes" id="UP000053766"/>
    </source>
</evidence>
<sequence length="477" mass="55760">MDDVQSNKSQQHHASLKPKFSAAFEFNLIDRILICVARDRDGGITELFEKKTVVFSLVKFVVIDRFVRYMTSSRLPFRAKPTIDDDDSTEIVYLTKLRPRSHEQLYEAIPIRRNDRREIILLEPIGSLPDTIDDDYVLYRMEEFVDVSGNPYNEENLPIYFSICTEEPEPVFYKMEKFTEYGERISDHEVVVDEQPSSTKEIGTNTSAEVDEKDHVEEQIDTERYSIGSHYVSPLIDRTIYHEYEMPEEKTPEQNRTLTTHQTYYVDEDIINTNRKVDSVLQDRGTQGISHQSIRDDIEKKRVTQTSMEKSRRIQEGKSEFVEPSRMTSEKSDLTHTLQSKMLKDSTHHIDYRKDDRSAYASPSRSMLVTRSSRTASNRSTHSPCCQYRKLPHEYEEAVKEQRKSLHNVPIRRETTHSLNYHHIPHHSPHSTVQKTRSQSSKSLTDNASTFPIHEVITTEKFERVERVRRRIPGTLV</sequence>
<proteinExistence type="predicted"/>
<feature type="compositionally biased region" description="Polar residues" evidence="1">
    <location>
        <begin position="195"/>
        <end position="208"/>
    </location>
</feature>
<gene>
    <name evidence="2" type="ORF">DICVIV_06006</name>
</gene>
<accession>A0A0D8XTE0</accession>
<organism evidence="2 3">
    <name type="scientific">Dictyocaulus viviparus</name>
    <name type="common">Bovine lungworm</name>
    <dbReference type="NCBI Taxonomy" id="29172"/>
    <lineage>
        <taxon>Eukaryota</taxon>
        <taxon>Metazoa</taxon>
        <taxon>Ecdysozoa</taxon>
        <taxon>Nematoda</taxon>
        <taxon>Chromadorea</taxon>
        <taxon>Rhabditida</taxon>
        <taxon>Rhabditina</taxon>
        <taxon>Rhabditomorpha</taxon>
        <taxon>Strongyloidea</taxon>
        <taxon>Metastrongylidae</taxon>
        <taxon>Dictyocaulus</taxon>
    </lineage>
</organism>
<feature type="compositionally biased region" description="Polar residues" evidence="1">
    <location>
        <begin position="430"/>
        <end position="446"/>
    </location>
</feature>
<feature type="compositionally biased region" description="Low complexity" evidence="1">
    <location>
        <begin position="370"/>
        <end position="383"/>
    </location>
</feature>